<dbReference type="Pfam" id="PF00248">
    <property type="entry name" value="Aldo_ket_red"/>
    <property type="match status" value="1"/>
</dbReference>
<dbReference type="InterPro" id="IPR020471">
    <property type="entry name" value="AKR"/>
</dbReference>
<evidence type="ECO:0000256" key="3">
    <source>
        <dbReference type="ARBA" id="ARBA00023014"/>
    </source>
</evidence>
<evidence type="ECO:0000256" key="2">
    <source>
        <dbReference type="ARBA" id="ARBA00023004"/>
    </source>
</evidence>
<dbReference type="InterPro" id="IPR017896">
    <property type="entry name" value="4Fe4S_Fe-S-bd"/>
</dbReference>
<dbReference type="InterPro" id="IPR053135">
    <property type="entry name" value="AKR2_Oxidoreductase"/>
</dbReference>
<gene>
    <name evidence="5" type="ORF">psyc5s11_38670</name>
</gene>
<dbReference type="RefSeq" id="WP_224038227.1">
    <property type="nucleotide sequence ID" value="NZ_AP024849.1"/>
</dbReference>
<dbReference type="SUPFAM" id="SSF51430">
    <property type="entry name" value="NAD(P)-linked oxidoreductase"/>
    <property type="match status" value="1"/>
</dbReference>
<dbReference type="InterPro" id="IPR023210">
    <property type="entry name" value="NADP_OxRdtase_dom"/>
</dbReference>
<dbReference type="InterPro" id="IPR017900">
    <property type="entry name" value="4Fe4S_Fe_S_CS"/>
</dbReference>
<keyword evidence="3" id="KW-0411">Iron-sulfur</keyword>
<feature type="domain" description="4Fe-4S ferredoxin-type" evidence="4">
    <location>
        <begin position="344"/>
        <end position="375"/>
    </location>
</feature>
<dbReference type="InterPro" id="IPR036812">
    <property type="entry name" value="NAD(P)_OxRdtase_dom_sf"/>
</dbReference>
<evidence type="ECO:0000256" key="1">
    <source>
        <dbReference type="ARBA" id="ARBA00022723"/>
    </source>
</evidence>
<dbReference type="EMBL" id="AP024849">
    <property type="protein sequence ID" value="BCZ47800.1"/>
    <property type="molecule type" value="Genomic_DNA"/>
</dbReference>
<evidence type="ECO:0000259" key="4">
    <source>
        <dbReference type="PROSITE" id="PS51379"/>
    </source>
</evidence>
<organism evidence="5 6">
    <name type="scientific">Clostridium gelidum</name>
    <dbReference type="NCBI Taxonomy" id="704125"/>
    <lineage>
        <taxon>Bacteria</taxon>
        <taxon>Bacillati</taxon>
        <taxon>Bacillota</taxon>
        <taxon>Clostridia</taxon>
        <taxon>Eubacteriales</taxon>
        <taxon>Clostridiaceae</taxon>
        <taxon>Clostridium</taxon>
    </lineage>
</organism>
<reference evidence="6" key="1">
    <citation type="submission" date="2021-07" db="EMBL/GenBank/DDBJ databases">
        <title>Complete genome sequencing of a Clostridium isolate.</title>
        <authorList>
            <person name="Ueki A."/>
            <person name="Tonouchi A."/>
        </authorList>
    </citation>
    <scope>NUCLEOTIDE SEQUENCE [LARGE SCALE GENOMIC DNA]</scope>
    <source>
        <strain evidence="6">C5S11</strain>
    </source>
</reference>
<evidence type="ECO:0000313" key="5">
    <source>
        <dbReference type="EMBL" id="BCZ47800.1"/>
    </source>
</evidence>
<dbReference type="Proteomes" id="UP000824633">
    <property type="component" value="Chromosome"/>
</dbReference>
<name>A0ABN6J0D6_9CLOT</name>
<dbReference type="PRINTS" id="PR00069">
    <property type="entry name" value="ALDKETRDTASE"/>
</dbReference>
<dbReference type="PANTHER" id="PTHR43312:SF2">
    <property type="entry name" value="OXIDOREDUCTASE"/>
    <property type="match status" value="1"/>
</dbReference>
<dbReference type="Gene3D" id="3.20.20.100">
    <property type="entry name" value="NADP-dependent oxidoreductase domain"/>
    <property type="match status" value="1"/>
</dbReference>
<dbReference type="PANTHER" id="PTHR43312">
    <property type="entry name" value="D-THREO-ALDOSE 1-DEHYDROGENASE"/>
    <property type="match status" value="1"/>
</dbReference>
<evidence type="ECO:0000313" key="6">
    <source>
        <dbReference type="Proteomes" id="UP000824633"/>
    </source>
</evidence>
<dbReference type="Pfam" id="PF13187">
    <property type="entry name" value="Fer4_9"/>
    <property type="match status" value="1"/>
</dbReference>
<dbReference type="PROSITE" id="PS00198">
    <property type="entry name" value="4FE4S_FER_1"/>
    <property type="match status" value="1"/>
</dbReference>
<sequence length="401" mass="46557">MEFVEKTSGMKYRKDKKEKQLSILGYGCMRFTKKGSSIDIDKAEKEVMEAINNGVNYFDTAYVYSGSEIAFGEILKRNNCRDKIYIATKLPHYMVKSKKDLEKYFNEQLRRLQTDHIDYYLMHMLTDVKTWDRLKALGADEWLKEKVNNGQIRNVGFSYHGNTDTFIQLLDEYDWDFCQIQYNYLDEHSQAGKRGLDAASKKGLPVIIMEPLRGGRLVNLLPEKAKNIIKENSRKRTAAEWAFRWLWNQPEVTCVLSGMNSLEMVRENVKVAKDVTAGEFTEEDFDLIEQVKNEIKRNIKVGCTGCGYCMPCPKGVDIPGTFHSYNMMYAENKKNGRREYLMCTALRKDPSSATQCIECGKCEIRCPQHIEIRKELKNARRELETPVYKIAKTAVKLFKLY</sequence>
<keyword evidence="6" id="KW-1185">Reference proteome</keyword>
<proteinExistence type="predicted"/>
<dbReference type="SUPFAM" id="SSF46548">
    <property type="entry name" value="alpha-helical ferredoxin"/>
    <property type="match status" value="1"/>
</dbReference>
<dbReference type="PROSITE" id="PS51379">
    <property type="entry name" value="4FE4S_FER_2"/>
    <property type="match status" value="1"/>
</dbReference>
<keyword evidence="2" id="KW-0408">Iron</keyword>
<protein>
    <submittedName>
        <fullName evidence="5">Aldo/keto reductase</fullName>
    </submittedName>
</protein>
<keyword evidence="1" id="KW-0479">Metal-binding</keyword>
<accession>A0ABN6J0D6</accession>
<dbReference type="CDD" id="cd19096">
    <property type="entry name" value="AKR_Fe-S_oxidoreductase"/>
    <property type="match status" value="1"/>
</dbReference>